<keyword evidence="3" id="KW-1185">Reference proteome</keyword>
<evidence type="ECO:0000313" key="3">
    <source>
        <dbReference type="Proteomes" id="UP000027135"/>
    </source>
</evidence>
<feature type="compositionally biased region" description="Basic and acidic residues" evidence="1">
    <location>
        <begin position="788"/>
        <end position="797"/>
    </location>
</feature>
<feature type="compositionally biased region" description="Basic and acidic residues" evidence="1">
    <location>
        <begin position="886"/>
        <end position="900"/>
    </location>
</feature>
<accession>A0A067QT34</accession>
<feature type="region of interest" description="Disordered" evidence="1">
    <location>
        <begin position="28"/>
        <end position="47"/>
    </location>
</feature>
<feature type="compositionally biased region" description="Basic and acidic residues" evidence="1">
    <location>
        <begin position="624"/>
        <end position="637"/>
    </location>
</feature>
<evidence type="ECO:0000313" key="2">
    <source>
        <dbReference type="EMBL" id="KDR13093.1"/>
    </source>
</evidence>
<feature type="region of interest" description="Disordered" evidence="1">
    <location>
        <begin position="624"/>
        <end position="685"/>
    </location>
</feature>
<feature type="region of interest" description="Disordered" evidence="1">
    <location>
        <begin position="876"/>
        <end position="909"/>
    </location>
</feature>
<feature type="region of interest" description="Disordered" evidence="1">
    <location>
        <begin position="788"/>
        <end position="811"/>
    </location>
</feature>
<evidence type="ECO:0000256" key="1">
    <source>
        <dbReference type="SAM" id="MobiDB-lite"/>
    </source>
</evidence>
<dbReference type="EMBL" id="KK852971">
    <property type="protein sequence ID" value="KDR13093.1"/>
    <property type="molecule type" value="Genomic_DNA"/>
</dbReference>
<name>A0A067QT34_ZOONE</name>
<dbReference type="AlphaFoldDB" id="A0A067QT34"/>
<dbReference type="InParanoid" id="A0A067QT34"/>
<gene>
    <name evidence="2" type="ORF">L798_12870</name>
</gene>
<dbReference type="STRING" id="136037.A0A067QT34"/>
<sequence>MILFTLEQPNSERKRNSVEPFYVRTVEQREEKEQRDLKEDVTETSKEITIVREQPMGTEETSEKLVHEVQIGKPTSVPTTPKHIGPKIKELQRFFTHSFEQDTDEIVERIPPAQPKHKITSEEPLLIKEEDRVSDRISVEVEEKDTYPHISQVIETIEKRIATEGQMKPVTAKFATGVEVEESVKPSLVEERLTQLVKAEEQVLKKIEEVITFVEESSNRQEFFAHLEQSKEIDSKKIHTEEPYVLPDTKDAREGHDIHFADDQEQEDGRKTITLERHIQHESEKRLKRSRKELEAVDTELSLKETAGLKQPLPSDDTKRSLISHKMKLESEPTSESRIFQMVLEEKTETEVRSEKSIRETFEVVEDKIRYQPERGDEQDEHIELREVLLPPIVDILKQPTKEIRLDEIPAEEDQLTAAKETPLAEILIHEEAVFPSSSKDLESEVDVLLDKRSAVMEPRAATDGEDLVMKQEVIVEEDELVGRLISGKHSDEKEEMKLLEEDIVVEKTDTVEQTLIEMTIIKTEAYKLHPTLLHQKEYRPEEPEESVTELKVATVDTISKDQEIKTVEAKEQQEPIEKSLVTKDSDYELNVEVLKKETEDRPTPRETMAVRQVLIDELSKVDSLEEEDSAKHRTVEEETLTSRDILPKPEDEQKVDEVPLTEAAPTISVPLKHTPEDVTSVEEEGFAERTDIAFPVTVQLTEASVTGESVVEVERLTADKEEIYDILAKREVSEERELFGREVGIKSGIVVETVESSVDVIEATTDGSTVLTTKVILEGRMVEEGDDVTKTASKDLETEEDGTAEKETKDTAIADEISEPLPDVGLLIKEDVVIDELDTGVESVVERGQVRGDDVSDVTIPEVKVVDSISDAVTSDSAETYPEVVEPRETKPADTETVHTEAAAASPESVTEAILVTGTIEVPDEILPAKDTEREFDLEIPEHVSAPSSPGLEATRPITGNFSG</sequence>
<protein>
    <submittedName>
        <fullName evidence="2">Uncharacterized protein</fullName>
    </submittedName>
</protein>
<dbReference type="Proteomes" id="UP000027135">
    <property type="component" value="Unassembled WGS sequence"/>
</dbReference>
<feature type="region of interest" description="Disordered" evidence="1">
    <location>
        <begin position="944"/>
        <end position="965"/>
    </location>
</feature>
<feature type="compositionally biased region" description="Basic and acidic residues" evidence="1">
    <location>
        <begin position="646"/>
        <end position="658"/>
    </location>
</feature>
<proteinExistence type="predicted"/>
<reference evidence="2 3" key="1">
    <citation type="journal article" date="2014" name="Nat. Commun.">
        <title>Molecular traces of alternative social organization in a termite genome.</title>
        <authorList>
            <person name="Terrapon N."/>
            <person name="Li C."/>
            <person name="Robertson H.M."/>
            <person name="Ji L."/>
            <person name="Meng X."/>
            <person name="Booth W."/>
            <person name="Chen Z."/>
            <person name="Childers C.P."/>
            <person name="Glastad K.M."/>
            <person name="Gokhale K."/>
            <person name="Gowin J."/>
            <person name="Gronenberg W."/>
            <person name="Hermansen R.A."/>
            <person name="Hu H."/>
            <person name="Hunt B.G."/>
            <person name="Huylmans A.K."/>
            <person name="Khalil S.M."/>
            <person name="Mitchell R.D."/>
            <person name="Munoz-Torres M.C."/>
            <person name="Mustard J.A."/>
            <person name="Pan H."/>
            <person name="Reese J.T."/>
            <person name="Scharf M.E."/>
            <person name="Sun F."/>
            <person name="Vogel H."/>
            <person name="Xiao J."/>
            <person name="Yang W."/>
            <person name="Yang Z."/>
            <person name="Yang Z."/>
            <person name="Zhou J."/>
            <person name="Zhu J."/>
            <person name="Brent C.S."/>
            <person name="Elsik C.G."/>
            <person name="Goodisman M.A."/>
            <person name="Liberles D.A."/>
            <person name="Roe R.M."/>
            <person name="Vargo E.L."/>
            <person name="Vilcinskas A."/>
            <person name="Wang J."/>
            <person name="Bornberg-Bauer E."/>
            <person name="Korb J."/>
            <person name="Zhang G."/>
            <person name="Liebig J."/>
        </authorList>
    </citation>
    <scope>NUCLEOTIDE SEQUENCE [LARGE SCALE GENOMIC DNA]</scope>
    <source>
        <tissue evidence="2">Whole organism</tissue>
    </source>
</reference>
<dbReference type="OMA" id="HIQHESE"/>
<organism evidence="2 3">
    <name type="scientific">Zootermopsis nevadensis</name>
    <name type="common">Dampwood termite</name>
    <dbReference type="NCBI Taxonomy" id="136037"/>
    <lineage>
        <taxon>Eukaryota</taxon>
        <taxon>Metazoa</taxon>
        <taxon>Ecdysozoa</taxon>
        <taxon>Arthropoda</taxon>
        <taxon>Hexapoda</taxon>
        <taxon>Insecta</taxon>
        <taxon>Pterygota</taxon>
        <taxon>Neoptera</taxon>
        <taxon>Polyneoptera</taxon>
        <taxon>Dictyoptera</taxon>
        <taxon>Blattodea</taxon>
        <taxon>Blattoidea</taxon>
        <taxon>Termitoidae</taxon>
        <taxon>Termopsidae</taxon>
        <taxon>Zootermopsis</taxon>
    </lineage>
</organism>